<dbReference type="EMBL" id="JAKOGG010000022">
    <property type="protein sequence ID" value="MCS4558514.1"/>
    <property type="molecule type" value="Genomic_DNA"/>
</dbReference>
<sequence length="87" mass="9946">MEAKDLDLTREDSAFVNEQAAKVVMQLQEWFNARRDHLTGIAQHDAEVIKIGDKEIDDPEFISGFRFGLKFAMHFFGEMPISIDDGD</sequence>
<keyword evidence="2" id="KW-1185">Reference proteome</keyword>
<accession>A0ABT2FTG5</accession>
<reference evidence="1 2" key="1">
    <citation type="submission" date="2022-02" db="EMBL/GenBank/DDBJ databases">
        <authorList>
            <person name="Zhuang L."/>
        </authorList>
    </citation>
    <scope>NUCLEOTIDE SEQUENCE [LARGE SCALE GENOMIC DNA]</scope>
    <source>
        <strain evidence="1 2">C32</strain>
    </source>
</reference>
<dbReference type="Proteomes" id="UP001201549">
    <property type="component" value="Unassembled WGS sequence"/>
</dbReference>
<evidence type="ECO:0000313" key="1">
    <source>
        <dbReference type="EMBL" id="MCS4558514.1"/>
    </source>
</evidence>
<protein>
    <submittedName>
        <fullName evidence="1">Uncharacterized protein</fullName>
    </submittedName>
</protein>
<proteinExistence type="predicted"/>
<reference evidence="2" key="2">
    <citation type="submission" date="2023-07" db="EMBL/GenBank/DDBJ databases">
        <title>Shewanella mangrovi sp. nov., an acetaldehyde- degrading bacterium isolated from mangrove sediment.</title>
        <authorList>
            <person name="Liu Y."/>
        </authorList>
    </citation>
    <scope>NUCLEOTIDE SEQUENCE [LARGE SCALE GENOMIC DNA]</scope>
    <source>
        <strain evidence="2">C32</strain>
    </source>
</reference>
<dbReference type="RefSeq" id="WP_238898333.1">
    <property type="nucleotide sequence ID" value="NZ_JAKOGG010000022.1"/>
</dbReference>
<evidence type="ECO:0000313" key="2">
    <source>
        <dbReference type="Proteomes" id="UP001201549"/>
    </source>
</evidence>
<gene>
    <name evidence="1" type="ORF">L9G74_18930</name>
</gene>
<name>A0ABT2FTG5_9GAMM</name>
<comment type="caution">
    <text evidence="1">The sequence shown here is derived from an EMBL/GenBank/DDBJ whole genome shotgun (WGS) entry which is preliminary data.</text>
</comment>
<organism evidence="1 2">
    <name type="scientific">Shewanella electrica</name>
    <dbReference type="NCBI Taxonomy" id="515560"/>
    <lineage>
        <taxon>Bacteria</taxon>
        <taxon>Pseudomonadati</taxon>
        <taxon>Pseudomonadota</taxon>
        <taxon>Gammaproteobacteria</taxon>
        <taxon>Alteromonadales</taxon>
        <taxon>Shewanellaceae</taxon>
        <taxon>Shewanella</taxon>
    </lineage>
</organism>